<dbReference type="PANTHER" id="PTHR22911">
    <property type="entry name" value="ACYL-MALONYL CONDENSING ENZYME-RELATED"/>
    <property type="match status" value="1"/>
</dbReference>
<dbReference type="SUPFAM" id="SSF103481">
    <property type="entry name" value="Multidrug resistance efflux transporter EmrE"/>
    <property type="match status" value="2"/>
</dbReference>
<name>A0A0A0HHB4_9RHOB</name>
<dbReference type="Proteomes" id="UP000030021">
    <property type="component" value="Unassembled WGS sequence"/>
</dbReference>
<feature type="transmembrane region" description="Helical" evidence="6">
    <location>
        <begin position="216"/>
        <end position="237"/>
    </location>
</feature>
<feature type="domain" description="EamA" evidence="7">
    <location>
        <begin position="157"/>
        <end position="287"/>
    </location>
</feature>
<sequence>MSAQQASRAESTARPGWGIFWMVVTGLLFVGVTALVKVLGTRVPAPQAAFLRYAMGLVFLIPMLGSLWRLRLERGTWGFFAARGLVHTVGVALWFYAMARIPIADVTAMNYLAPIYVTLGAGLFLGERLALRRVLAVGVALIGALIILRPGFREVGPGHLAMIFTAIFFGASYLIAKVVSGRSSPGVVVAMLSITVTIGLAPLAAAVWVTPTPWELAILFAVATLATAGHYTMTLAFRAAPLAVTQPVTFLQLVWAVLLGALVFGEGVDVFVVLGGMVIVGAVSFISWREAVLKRRITPTVSATKV</sequence>
<comment type="similarity">
    <text evidence="2">Belongs to the drug/metabolite transporter (DMT) superfamily. 10 TMS drug/metabolite exporter (DME) (TC 2.A.7.3) family.</text>
</comment>
<feature type="transmembrane region" description="Helical" evidence="6">
    <location>
        <begin position="108"/>
        <end position="126"/>
    </location>
</feature>
<dbReference type="OrthoDB" id="7374604at2"/>
<feature type="transmembrane region" description="Helical" evidence="6">
    <location>
        <begin position="50"/>
        <end position="70"/>
    </location>
</feature>
<dbReference type="GO" id="GO:0016020">
    <property type="term" value="C:membrane"/>
    <property type="evidence" value="ECO:0007669"/>
    <property type="project" value="UniProtKB-SubCell"/>
</dbReference>
<feature type="transmembrane region" description="Helical" evidence="6">
    <location>
        <begin position="77"/>
        <end position="96"/>
    </location>
</feature>
<organism evidence="8 9">
    <name type="scientific">Roseovarius mucosus DSM 17069</name>
    <dbReference type="NCBI Taxonomy" id="1288298"/>
    <lineage>
        <taxon>Bacteria</taxon>
        <taxon>Pseudomonadati</taxon>
        <taxon>Pseudomonadota</taxon>
        <taxon>Alphaproteobacteria</taxon>
        <taxon>Rhodobacterales</taxon>
        <taxon>Roseobacteraceae</taxon>
        <taxon>Roseovarius</taxon>
    </lineage>
</organism>
<dbReference type="EMBL" id="AONH01000016">
    <property type="protein sequence ID" value="KGM86515.1"/>
    <property type="molecule type" value="Genomic_DNA"/>
</dbReference>
<evidence type="ECO:0000313" key="8">
    <source>
        <dbReference type="EMBL" id="KGM86515.1"/>
    </source>
</evidence>
<comment type="caution">
    <text evidence="8">The sequence shown here is derived from an EMBL/GenBank/DDBJ whole genome shotgun (WGS) entry which is preliminary data.</text>
</comment>
<evidence type="ECO:0000256" key="2">
    <source>
        <dbReference type="ARBA" id="ARBA00009853"/>
    </source>
</evidence>
<feature type="domain" description="EamA" evidence="7">
    <location>
        <begin position="17"/>
        <end position="148"/>
    </location>
</feature>
<evidence type="ECO:0000256" key="3">
    <source>
        <dbReference type="ARBA" id="ARBA00022692"/>
    </source>
</evidence>
<evidence type="ECO:0000256" key="5">
    <source>
        <dbReference type="ARBA" id="ARBA00023136"/>
    </source>
</evidence>
<keyword evidence="5 6" id="KW-0472">Membrane</keyword>
<gene>
    <name evidence="8" type="ORF">rosmuc_02802</name>
</gene>
<dbReference type="Pfam" id="PF00892">
    <property type="entry name" value="EamA"/>
    <property type="match status" value="2"/>
</dbReference>
<comment type="subcellular location">
    <subcellularLocation>
        <location evidence="1">Membrane</location>
        <topology evidence="1">Multi-pass membrane protein</topology>
    </subcellularLocation>
</comment>
<dbReference type="RefSeq" id="WP_037268176.1">
    <property type="nucleotide sequence ID" value="NZ_KN293975.1"/>
</dbReference>
<feature type="transmembrane region" description="Helical" evidence="6">
    <location>
        <begin position="20"/>
        <end position="38"/>
    </location>
</feature>
<evidence type="ECO:0000256" key="4">
    <source>
        <dbReference type="ARBA" id="ARBA00022989"/>
    </source>
</evidence>
<proteinExistence type="inferred from homology"/>
<dbReference type="InterPro" id="IPR000620">
    <property type="entry name" value="EamA_dom"/>
</dbReference>
<dbReference type="eggNOG" id="COG0697">
    <property type="taxonomic scope" value="Bacteria"/>
</dbReference>
<evidence type="ECO:0000256" key="1">
    <source>
        <dbReference type="ARBA" id="ARBA00004141"/>
    </source>
</evidence>
<reference evidence="8 9" key="1">
    <citation type="submission" date="2013-01" db="EMBL/GenBank/DDBJ databases">
        <authorList>
            <person name="Fiebig A."/>
            <person name="Goeker M."/>
            <person name="Klenk H.-P.P."/>
        </authorList>
    </citation>
    <scope>NUCLEOTIDE SEQUENCE [LARGE SCALE GENOMIC DNA]</scope>
    <source>
        <strain evidence="8 9">DSM 17069</strain>
    </source>
</reference>
<evidence type="ECO:0000259" key="7">
    <source>
        <dbReference type="Pfam" id="PF00892"/>
    </source>
</evidence>
<keyword evidence="3 6" id="KW-0812">Transmembrane</keyword>
<accession>A0A0A0HHB4</accession>
<protein>
    <submittedName>
        <fullName evidence="8">Putative permease, DMT superfamily</fullName>
    </submittedName>
</protein>
<evidence type="ECO:0000313" key="9">
    <source>
        <dbReference type="Proteomes" id="UP000030021"/>
    </source>
</evidence>
<keyword evidence="4 6" id="KW-1133">Transmembrane helix</keyword>
<feature type="transmembrane region" description="Helical" evidence="6">
    <location>
        <begin position="244"/>
        <end position="264"/>
    </location>
</feature>
<dbReference type="AlphaFoldDB" id="A0A0A0HHB4"/>
<evidence type="ECO:0000256" key="6">
    <source>
        <dbReference type="SAM" id="Phobius"/>
    </source>
</evidence>
<dbReference type="HOGENOM" id="CLU_032828_0_0_5"/>
<dbReference type="InterPro" id="IPR037185">
    <property type="entry name" value="EmrE-like"/>
</dbReference>
<dbReference type="PATRIC" id="fig|1288298.3.peg.2819"/>
<feature type="transmembrane region" description="Helical" evidence="6">
    <location>
        <begin position="270"/>
        <end position="288"/>
    </location>
</feature>
<dbReference type="STRING" id="215743.ROSMUCSMR3_03335"/>
<feature type="transmembrane region" description="Helical" evidence="6">
    <location>
        <begin position="188"/>
        <end position="210"/>
    </location>
</feature>
<feature type="transmembrane region" description="Helical" evidence="6">
    <location>
        <begin position="158"/>
        <end position="176"/>
    </location>
</feature>
<dbReference type="PANTHER" id="PTHR22911:SF6">
    <property type="entry name" value="SOLUTE CARRIER FAMILY 35 MEMBER G1"/>
    <property type="match status" value="1"/>
</dbReference>
<feature type="transmembrane region" description="Helical" evidence="6">
    <location>
        <begin position="133"/>
        <end position="152"/>
    </location>
</feature>